<dbReference type="RefSeq" id="WP_045175477.1">
    <property type="nucleotide sequence ID" value="NZ_CP139957.1"/>
</dbReference>
<dbReference type="Proteomes" id="UP001322744">
    <property type="component" value="Chromosome"/>
</dbReference>
<evidence type="ECO:0000313" key="3">
    <source>
        <dbReference type="Proteomes" id="UP001322744"/>
    </source>
</evidence>
<sequence>MDELQRALENYKKVMGKYFIYTLDDGREIILKCGKRNLRHLLGLHKLVDKPNLSKAPPDKVFKSLNERKITFSYLKTSKFFAEIEERIKFFDLLPILATSKYIIDFDPHKLQNCKLQSKFLFFKIEIEKNKPIYLYLGIKEKRENPNVYCPETFMVQRRQPDKYCRNQKLTKIINIRILEAQAIKKAKKCRTKKTVMRKR</sequence>
<protein>
    <submittedName>
        <fullName evidence="2">PBECR4 domain-containing protein</fullName>
    </submittedName>
</protein>
<proteinExistence type="predicted"/>
<reference evidence="2 3" key="1">
    <citation type="submission" date="2023-12" db="EMBL/GenBank/DDBJ databases">
        <authorList>
            <person name="Manesh M.J.H."/>
            <person name="Bing R.G."/>
            <person name="Willard D.J."/>
            <person name="Kelly R.M."/>
        </authorList>
    </citation>
    <scope>NUCLEOTIDE SEQUENCE [LARGE SCALE GENOMIC DNA]</scope>
    <source>
        <strain evidence="2 3">DSM 8977</strain>
    </source>
</reference>
<accession>A0ABZ0U3A4</accession>
<keyword evidence="3" id="KW-1185">Reference proteome</keyword>
<dbReference type="Pfam" id="PF18813">
    <property type="entry name" value="PBECR4"/>
    <property type="match status" value="1"/>
</dbReference>
<gene>
    <name evidence="2" type="ORF">SOJ16_002046</name>
</gene>
<evidence type="ECO:0000313" key="2">
    <source>
        <dbReference type="EMBL" id="WPX08180.1"/>
    </source>
</evidence>
<feature type="domain" description="Phage-Barnase-EndoU-ColicinE5/D-RelE like nuclease 4" evidence="1">
    <location>
        <begin position="4"/>
        <end position="174"/>
    </location>
</feature>
<name>A0ABZ0U3A4_9FIRM</name>
<dbReference type="EMBL" id="CP139957">
    <property type="protein sequence ID" value="WPX08180.1"/>
    <property type="molecule type" value="Genomic_DNA"/>
</dbReference>
<organism evidence="2 3">
    <name type="scientific">Anaerocellum danielii</name>
    <dbReference type="NCBI Taxonomy" id="1387557"/>
    <lineage>
        <taxon>Bacteria</taxon>
        <taxon>Bacillati</taxon>
        <taxon>Bacillota</taxon>
        <taxon>Bacillota incertae sedis</taxon>
        <taxon>Caldicellulosiruptorales</taxon>
        <taxon>Caldicellulosiruptoraceae</taxon>
        <taxon>Anaerocellum</taxon>
    </lineage>
</organism>
<dbReference type="InterPro" id="IPR041420">
    <property type="entry name" value="PBECR4"/>
</dbReference>
<evidence type="ECO:0000259" key="1">
    <source>
        <dbReference type="Pfam" id="PF18813"/>
    </source>
</evidence>